<evidence type="ECO:0000313" key="1">
    <source>
        <dbReference type="EMBL" id="KAL3389500.1"/>
    </source>
</evidence>
<dbReference type="EMBL" id="JBJJXI010000123">
    <property type="protein sequence ID" value="KAL3389500.1"/>
    <property type="molecule type" value="Genomic_DNA"/>
</dbReference>
<protein>
    <submittedName>
        <fullName evidence="1">Uncharacterized protein</fullName>
    </submittedName>
</protein>
<dbReference type="Proteomes" id="UP001627154">
    <property type="component" value="Unassembled WGS sequence"/>
</dbReference>
<dbReference type="AlphaFoldDB" id="A0ABD2W8T9"/>
<comment type="caution">
    <text evidence="1">The sequence shown here is derived from an EMBL/GenBank/DDBJ whole genome shotgun (WGS) entry which is preliminary data.</text>
</comment>
<reference evidence="1 2" key="1">
    <citation type="journal article" date="2024" name="bioRxiv">
        <title>A reference genome for Trichogramma kaykai: A tiny desert-dwelling parasitoid wasp with competing sex-ratio distorters.</title>
        <authorList>
            <person name="Culotta J."/>
            <person name="Lindsey A.R."/>
        </authorList>
    </citation>
    <scope>NUCLEOTIDE SEQUENCE [LARGE SCALE GENOMIC DNA]</scope>
    <source>
        <strain evidence="1 2">KSX58</strain>
    </source>
</reference>
<sequence>MEMNNFLDNKIRNNDSNSLSKVTQTTIVRVTVRNCTSVACRSASCYACLIMRSWRGVQHRLWKEGKNGPTPG</sequence>
<accession>A0ABD2W8T9</accession>
<organism evidence="1 2">
    <name type="scientific">Trichogramma kaykai</name>
    <dbReference type="NCBI Taxonomy" id="54128"/>
    <lineage>
        <taxon>Eukaryota</taxon>
        <taxon>Metazoa</taxon>
        <taxon>Ecdysozoa</taxon>
        <taxon>Arthropoda</taxon>
        <taxon>Hexapoda</taxon>
        <taxon>Insecta</taxon>
        <taxon>Pterygota</taxon>
        <taxon>Neoptera</taxon>
        <taxon>Endopterygota</taxon>
        <taxon>Hymenoptera</taxon>
        <taxon>Apocrita</taxon>
        <taxon>Proctotrupomorpha</taxon>
        <taxon>Chalcidoidea</taxon>
        <taxon>Trichogrammatidae</taxon>
        <taxon>Trichogramma</taxon>
    </lineage>
</organism>
<keyword evidence="2" id="KW-1185">Reference proteome</keyword>
<proteinExistence type="predicted"/>
<gene>
    <name evidence="1" type="ORF">TKK_015709</name>
</gene>
<evidence type="ECO:0000313" key="2">
    <source>
        <dbReference type="Proteomes" id="UP001627154"/>
    </source>
</evidence>
<name>A0ABD2W8T9_9HYME</name>